<sequence>MLRTLCAPTSAQQVRAFARSPGQLARFGLTLRPPVQVGPVGSPEGVAWRRYPRSGPRPGAPYHERVTTTAPRTPAPAPAPSRVGRLVRWLPLPSEATLRRLAVASLVTQAGIIVTGGAVRLTDSGLGCPDWPHCTQGSLTATPEMGLHGAIEFGNRLLTFVLGAVALAMLVAVIRTFDSDRPRRDLLVPAAFLLGFIPAQAVIGGITVWTDLNPWVVMFHFLVSTVLVGVATVMVRRAQRPMGAVPERVGQPWLQRLGLLTLAATAAVIYLGAVVTGSGPHAGDPDSKRTGLDVAVVTQVHADAVLVLVGLSIGLYFTARALGSPGRSARAAAVLLVVEAAQGVVGFVQYRLELPELLVGLHMLGAALMVVAAVDGWLATRWLPSDRSVPQPAR</sequence>
<keyword evidence="10" id="KW-1015">Disulfide bond</keyword>
<evidence type="ECO:0000256" key="2">
    <source>
        <dbReference type="ARBA" id="ARBA00022475"/>
    </source>
</evidence>
<dbReference type="PANTHER" id="PTHR35457">
    <property type="entry name" value="HEME A SYNTHASE"/>
    <property type="match status" value="1"/>
</dbReference>
<keyword evidence="6" id="KW-0560">Oxidoreductase</keyword>
<evidence type="ECO:0000256" key="11">
    <source>
        <dbReference type="ARBA" id="ARBA00023444"/>
    </source>
</evidence>
<dbReference type="GO" id="GO:0016020">
    <property type="term" value="C:membrane"/>
    <property type="evidence" value="ECO:0007669"/>
    <property type="project" value="UniProtKB-SubCell"/>
</dbReference>
<comment type="pathway">
    <text evidence="11">Porphyrin-containing compound metabolism.</text>
</comment>
<dbReference type="InParanoid" id="A0A4R5D276"/>
<evidence type="ECO:0000256" key="10">
    <source>
        <dbReference type="ARBA" id="ARBA00023157"/>
    </source>
</evidence>
<dbReference type="GO" id="GO:0046872">
    <property type="term" value="F:metal ion binding"/>
    <property type="evidence" value="ECO:0007669"/>
    <property type="project" value="UniProtKB-KW"/>
</dbReference>
<keyword evidence="4" id="KW-0479">Metal-binding</keyword>
<keyword evidence="8" id="KW-0350">Heme biosynthesis</keyword>
<accession>A0A4R5D276</accession>
<dbReference type="Pfam" id="PF02628">
    <property type="entry name" value="COX15-CtaA"/>
    <property type="match status" value="1"/>
</dbReference>
<feature type="transmembrane region" description="Helical" evidence="13">
    <location>
        <begin position="257"/>
        <end position="276"/>
    </location>
</feature>
<protein>
    <submittedName>
        <fullName evidence="14">Heme A synthase</fullName>
    </submittedName>
</protein>
<comment type="caution">
    <text evidence="14">The sequence shown here is derived from an EMBL/GenBank/DDBJ whole genome shotgun (WGS) entry which is preliminary data.</text>
</comment>
<name>A0A4R5D276_9ACTN</name>
<dbReference type="Proteomes" id="UP000294739">
    <property type="component" value="Unassembled WGS sequence"/>
</dbReference>
<dbReference type="FunCoup" id="A0A4R5D276">
    <property type="interactions" value="173"/>
</dbReference>
<dbReference type="EMBL" id="SMKZ01000031">
    <property type="protein sequence ID" value="TDE07369.1"/>
    <property type="molecule type" value="Genomic_DNA"/>
</dbReference>
<feature type="region of interest" description="Disordered" evidence="12">
    <location>
        <begin position="50"/>
        <end position="80"/>
    </location>
</feature>
<evidence type="ECO:0000256" key="1">
    <source>
        <dbReference type="ARBA" id="ARBA00004141"/>
    </source>
</evidence>
<keyword evidence="2" id="KW-1003">Cell membrane</keyword>
<feature type="transmembrane region" description="Helical" evidence="13">
    <location>
        <begin position="215"/>
        <end position="236"/>
    </location>
</feature>
<feature type="transmembrane region" description="Helical" evidence="13">
    <location>
        <begin position="331"/>
        <end position="352"/>
    </location>
</feature>
<proteinExistence type="predicted"/>
<evidence type="ECO:0000313" key="14">
    <source>
        <dbReference type="EMBL" id="TDE07369.1"/>
    </source>
</evidence>
<feature type="transmembrane region" description="Helical" evidence="13">
    <location>
        <begin position="358"/>
        <end position="378"/>
    </location>
</feature>
<evidence type="ECO:0000256" key="6">
    <source>
        <dbReference type="ARBA" id="ARBA00023002"/>
    </source>
</evidence>
<dbReference type="GO" id="GO:0016491">
    <property type="term" value="F:oxidoreductase activity"/>
    <property type="evidence" value="ECO:0007669"/>
    <property type="project" value="UniProtKB-KW"/>
</dbReference>
<evidence type="ECO:0000256" key="13">
    <source>
        <dbReference type="SAM" id="Phobius"/>
    </source>
</evidence>
<evidence type="ECO:0000256" key="3">
    <source>
        <dbReference type="ARBA" id="ARBA00022692"/>
    </source>
</evidence>
<feature type="transmembrane region" description="Helical" evidence="13">
    <location>
        <begin position="157"/>
        <end position="174"/>
    </location>
</feature>
<dbReference type="PANTHER" id="PTHR35457:SF1">
    <property type="entry name" value="HEME A SYNTHASE"/>
    <property type="match status" value="1"/>
</dbReference>
<organism evidence="14 15">
    <name type="scientific">Jiangella asiatica</name>
    <dbReference type="NCBI Taxonomy" id="2530372"/>
    <lineage>
        <taxon>Bacteria</taxon>
        <taxon>Bacillati</taxon>
        <taxon>Actinomycetota</taxon>
        <taxon>Actinomycetes</taxon>
        <taxon>Jiangellales</taxon>
        <taxon>Jiangellaceae</taxon>
        <taxon>Jiangella</taxon>
    </lineage>
</organism>
<feature type="transmembrane region" description="Helical" evidence="13">
    <location>
        <begin position="296"/>
        <end position="319"/>
    </location>
</feature>
<keyword evidence="15" id="KW-1185">Reference proteome</keyword>
<feature type="transmembrane region" description="Helical" evidence="13">
    <location>
        <begin position="186"/>
        <end position="209"/>
    </location>
</feature>
<evidence type="ECO:0000256" key="9">
    <source>
        <dbReference type="ARBA" id="ARBA00023136"/>
    </source>
</evidence>
<evidence type="ECO:0000313" key="15">
    <source>
        <dbReference type="Proteomes" id="UP000294739"/>
    </source>
</evidence>
<evidence type="ECO:0000256" key="12">
    <source>
        <dbReference type="SAM" id="MobiDB-lite"/>
    </source>
</evidence>
<reference evidence="14 15" key="1">
    <citation type="submission" date="2019-03" db="EMBL/GenBank/DDBJ databases">
        <title>Draft genome sequences of novel Actinobacteria.</title>
        <authorList>
            <person name="Sahin N."/>
            <person name="Ay H."/>
            <person name="Saygin H."/>
        </authorList>
    </citation>
    <scope>NUCLEOTIDE SEQUENCE [LARGE SCALE GENOMIC DNA]</scope>
    <source>
        <strain evidence="14 15">5K138</strain>
    </source>
</reference>
<keyword evidence="9 13" id="KW-0472">Membrane</keyword>
<evidence type="ECO:0000256" key="7">
    <source>
        <dbReference type="ARBA" id="ARBA00023004"/>
    </source>
</evidence>
<keyword evidence="3 13" id="KW-0812">Transmembrane</keyword>
<evidence type="ECO:0000256" key="8">
    <source>
        <dbReference type="ARBA" id="ARBA00023133"/>
    </source>
</evidence>
<dbReference type="OrthoDB" id="5241540at2"/>
<comment type="subcellular location">
    <subcellularLocation>
        <location evidence="1">Membrane</location>
        <topology evidence="1">Multi-pass membrane protein</topology>
    </subcellularLocation>
</comment>
<keyword evidence="7" id="KW-0408">Iron</keyword>
<dbReference type="GO" id="GO:0006784">
    <property type="term" value="P:heme A biosynthetic process"/>
    <property type="evidence" value="ECO:0007669"/>
    <property type="project" value="InterPro"/>
</dbReference>
<keyword evidence="5 13" id="KW-1133">Transmembrane helix</keyword>
<evidence type="ECO:0000256" key="5">
    <source>
        <dbReference type="ARBA" id="ARBA00022989"/>
    </source>
</evidence>
<dbReference type="AlphaFoldDB" id="A0A4R5D276"/>
<dbReference type="InterPro" id="IPR050450">
    <property type="entry name" value="COX15/CtaA_HemeA_synthase"/>
</dbReference>
<evidence type="ECO:0000256" key="4">
    <source>
        <dbReference type="ARBA" id="ARBA00022723"/>
    </source>
</evidence>
<gene>
    <name evidence="14" type="ORF">E1269_20010</name>
</gene>
<dbReference type="InterPro" id="IPR003780">
    <property type="entry name" value="COX15/CtaA_fam"/>
</dbReference>